<dbReference type="Proteomes" id="UP000198889">
    <property type="component" value="Unassembled WGS sequence"/>
</dbReference>
<keyword evidence="7" id="KW-1185">Reference proteome</keyword>
<gene>
    <name evidence="6" type="ORF">SAMN05660859_0340</name>
</gene>
<evidence type="ECO:0000256" key="4">
    <source>
        <dbReference type="ARBA" id="ARBA00023239"/>
    </source>
</evidence>
<dbReference type="InterPro" id="IPR011057">
    <property type="entry name" value="Mss4-like_sf"/>
</dbReference>
<dbReference type="AlphaFoldDB" id="A0A1G4UTC9"/>
<feature type="domain" description="CENP-V/GFA" evidence="5">
    <location>
        <begin position="3"/>
        <end position="115"/>
    </location>
</feature>
<evidence type="ECO:0000313" key="6">
    <source>
        <dbReference type="EMBL" id="SCW96804.1"/>
    </source>
</evidence>
<dbReference type="GO" id="GO:0016846">
    <property type="term" value="F:carbon-sulfur lyase activity"/>
    <property type="evidence" value="ECO:0007669"/>
    <property type="project" value="InterPro"/>
</dbReference>
<keyword evidence="3" id="KW-0862">Zinc</keyword>
<dbReference type="PANTHER" id="PTHR33337:SF40">
    <property type="entry name" value="CENP-V_GFA DOMAIN-CONTAINING PROTEIN-RELATED"/>
    <property type="match status" value="1"/>
</dbReference>
<evidence type="ECO:0000256" key="2">
    <source>
        <dbReference type="ARBA" id="ARBA00022723"/>
    </source>
</evidence>
<accession>A0A1G4UTC9</accession>
<evidence type="ECO:0000259" key="5">
    <source>
        <dbReference type="PROSITE" id="PS51891"/>
    </source>
</evidence>
<evidence type="ECO:0000256" key="1">
    <source>
        <dbReference type="ARBA" id="ARBA00005495"/>
    </source>
</evidence>
<protein>
    <submittedName>
        <fullName evidence="6">Uncharacterized conserved protein</fullName>
    </submittedName>
</protein>
<organism evidence="6 7">
    <name type="scientific">Ancylobacter rudongensis</name>
    <dbReference type="NCBI Taxonomy" id="177413"/>
    <lineage>
        <taxon>Bacteria</taxon>
        <taxon>Pseudomonadati</taxon>
        <taxon>Pseudomonadota</taxon>
        <taxon>Alphaproteobacteria</taxon>
        <taxon>Hyphomicrobiales</taxon>
        <taxon>Xanthobacteraceae</taxon>
        <taxon>Ancylobacter</taxon>
    </lineage>
</organism>
<dbReference type="Pfam" id="PF04828">
    <property type="entry name" value="GFA"/>
    <property type="match status" value="1"/>
</dbReference>
<dbReference type="RefSeq" id="WP_091444700.1">
    <property type="nucleotide sequence ID" value="NZ_FMTP01000014.1"/>
</dbReference>
<dbReference type="GO" id="GO:0046872">
    <property type="term" value="F:metal ion binding"/>
    <property type="evidence" value="ECO:0007669"/>
    <property type="project" value="UniProtKB-KW"/>
</dbReference>
<sequence length="133" mass="14907">MMLSGGCNCGEVRYQIEGAPLRVGLCHCATCRRQSGSAFSFFAIWPRARVTLSGELSCWQVRAGGERFCPRCGAQLFCWEDGSDEIEVKLGTLDAPPSALVPSYELWTIRREPWLAPQEGAEQHWRDREAPED</sequence>
<evidence type="ECO:0000256" key="3">
    <source>
        <dbReference type="ARBA" id="ARBA00022833"/>
    </source>
</evidence>
<dbReference type="InterPro" id="IPR006913">
    <property type="entry name" value="CENP-V/GFA"/>
</dbReference>
<dbReference type="SUPFAM" id="SSF51316">
    <property type="entry name" value="Mss4-like"/>
    <property type="match status" value="1"/>
</dbReference>
<keyword evidence="4" id="KW-0456">Lyase</keyword>
<dbReference type="PANTHER" id="PTHR33337">
    <property type="entry name" value="GFA DOMAIN-CONTAINING PROTEIN"/>
    <property type="match status" value="1"/>
</dbReference>
<dbReference type="Gene3D" id="3.90.1590.10">
    <property type="entry name" value="glutathione-dependent formaldehyde- activating enzyme (gfa)"/>
    <property type="match status" value="1"/>
</dbReference>
<dbReference type="STRING" id="177413.SAMN05660859_0340"/>
<evidence type="ECO:0000313" key="7">
    <source>
        <dbReference type="Proteomes" id="UP000198889"/>
    </source>
</evidence>
<reference evidence="7" key="1">
    <citation type="submission" date="2016-10" db="EMBL/GenBank/DDBJ databases">
        <authorList>
            <person name="Varghese N."/>
            <person name="Submissions S."/>
        </authorList>
    </citation>
    <scope>NUCLEOTIDE SEQUENCE [LARGE SCALE GENOMIC DNA]</scope>
    <source>
        <strain evidence="7">CGMCC 1.1761</strain>
    </source>
</reference>
<dbReference type="EMBL" id="FMTP01000014">
    <property type="protein sequence ID" value="SCW96804.1"/>
    <property type="molecule type" value="Genomic_DNA"/>
</dbReference>
<comment type="similarity">
    <text evidence="1">Belongs to the Gfa family.</text>
</comment>
<name>A0A1G4UTC9_9HYPH</name>
<keyword evidence="2" id="KW-0479">Metal-binding</keyword>
<dbReference type="PROSITE" id="PS51891">
    <property type="entry name" value="CENP_V_GFA"/>
    <property type="match status" value="1"/>
</dbReference>
<proteinExistence type="inferred from homology"/>